<comment type="similarity">
    <text evidence="2 11 12">Belongs to the RPAP2 family.</text>
</comment>
<dbReference type="GO" id="GO:0008270">
    <property type="term" value="F:zinc ion binding"/>
    <property type="evidence" value="ECO:0007669"/>
    <property type="project" value="UniProtKB-KW"/>
</dbReference>
<organism evidence="15 16">
    <name type="scientific">Vanilla planifolia</name>
    <name type="common">Vanilla</name>
    <dbReference type="NCBI Taxonomy" id="51239"/>
    <lineage>
        <taxon>Eukaryota</taxon>
        <taxon>Viridiplantae</taxon>
        <taxon>Streptophyta</taxon>
        <taxon>Embryophyta</taxon>
        <taxon>Tracheophyta</taxon>
        <taxon>Spermatophyta</taxon>
        <taxon>Magnoliopsida</taxon>
        <taxon>Liliopsida</taxon>
        <taxon>Asparagales</taxon>
        <taxon>Orchidaceae</taxon>
        <taxon>Vanilloideae</taxon>
        <taxon>Vanilleae</taxon>
        <taxon>Vanilla</taxon>
    </lineage>
</organism>
<protein>
    <recommendedName>
        <fullName evidence="12">RNA polymerase II subunit B1 CTD phosphatase RPAP2 homolog</fullName>
        <ecNumber evidence="12">3.1.3.16</ecNumber>
    </recommendedName>
</protein>
<evidence type="ECO:0000256" key="9">
    <source>
        <dbReference type="ARBA" id="ARBA00047761"/>
    </source>
</evidence>
<feature type="region of interest" description="Disordered" evidence="13">
    <location>
        <begin position="253"/>
        <end position="278"/>
    </location>
</feature>
<evidence type="ECO:0000256" key="8">
    <source>
        <dbReference type="ARBA" id="ARBA00023242"/>
    </source>
</evidence>
<evidence type="ECO:0000256" key="4">
    <source>
        <dbReference type="ARBA" id="ARBA00022771"/>
    </source>
</evidence>
<evidence type="ECO:0000313" key="16">
    <source>
        <dbReference type="Proteomes" id="UP000639772"/>
    </source>
</evidence>
<reference evidence="15 16" key="1">
    <citation type="journal article" date="2020" name="Nat. Food">
        <title>A phased Vanilla planifolia genome enables genetic improvement of flavour and production.</title>
        <authorList>
            <person name="Hasing T."/>
            <person name="Tang H."/>
            <person name="Brym M."/>
            <person name="Khazi F."/>
            <person name="Huang T."/>
            <person name="Chambers A.H."/>
        </authorList>
    </citation>
    <scope>NUCLEOTIDE SEQUENCE [LARGE SCALE GENOMIC DNA]</scope>
    <source>
        <tissue evidence="15">Leaf</tissue>
    </source>
</reference>
<gene>
    <name evidence="15" type="ORF">HPP92_021601</name>
</gene>
<dbReference type="PANTHER" id="PTHR14732">
    <property type="entry name" value="RNA POLYMERASE II SUBUNIT B1 CTD PHOSPHATASE RPAP2-RELATED"/>
    <property type="match status" value="1"/>
</dbReference>
<feature type="compositionally biased region" description="Basic and acidic residues" evidence="13">
    <location>
        <begin position="264"/>
        <end position="278"/>
    </location>
</feature>
<dbReference type="AlphaFoldDB" id="A0A835Q2Q2"/>
<dbReference type="InterPro" id="IPR039693">
    <property type="entry name" value="Rtr1/RPAP2"/>
</dbReference>
<comment type="catalytic activity">
    <reaction evidence="10 12">
        <text>O-phospho-L-threonyl-[protein] + H2O = L-threonyl-[protein] + phosphate</text>
        <dbReference type="Rhea" id="RHEA:47004"/>
        <dbReference type="Rhea" id="RHEA-COMP:11060"/>
        <dbReference type="Rhea" id="RHEA-COMP:11605"/>
        <dbReference type="ChEBI" id="CHEBI:15377"/>
        <dbReference type="ChEBI" id="CHEBI:30013"/>
        <dbReference type="ChEBI" id="CHEBI:43474"/>
        <dbReference type="ChEBI" id="CHEBI:61977"/>
        <dbReference type="EC" id="3.1.3.16"/>
    </reaction>
</comment>
<dbReference type="GO" id="GO:0008420">
    <property type="term" value="F:RNA polymerase II CTD heptapeptide repeat phosphatase activity"/>
    <property type="evidence" value="ECO:0007669"/>
    <property type="project" value="UniProtKB-UniRule"/>
</dbReference>
<dbReference type="PANTHER" id="PTHR14732:SF0">
    <property type="entry name" value="RNA POLYMERASE II SUBUNIT B1 CTD PHOSPHATASE RPAP2-RELATED"/>
    <property type="match status" value="1"/>
</dbReference>
<keyword evidence="4 12" id="KW-0863">Zinc-finger</keyword>
<evidence type="ECO:0000256" key="11">
    <source>
        <dbReference type="PROSITE-ProRule" id="PRU00812"/>
    </source>
</evidence>
<evidence type="ECO:0000256" key="5">
    <source>
        <dbReference type="ARBA" id="ARBA00022801"/>
    </source>
</evidence>
<evidence type="ECO:0000256" key="2">
    <source>
        <dbReference type="ARBA" id="ARBA00005676"/>
    </source>
</evidence>
<dbReference type="GO" id="GO:0005737">
    <property type="term" value="C:cytoplasm"/>
    <property type="evidence" value="ECO:0007669"/>
    <property type="project" value="TreeGrafter"/>
</dbReference>
<sequence>MAEAGPIPVVKTAEAIHRVQFILIDSNSCSARQLVASSSLLSRPDYEDVVIERSIAGVCGYPTCSNPLPPQRGHRARYRVSLRDHRVYELEETFKYCSEECLISSRTFSALLSEERVLEMVEAKVQHVLRLFEHGNDGDEGSVGEGDLVSNGLSIKEKELTGSREVSLGELVGTESAIEGYVPLRDRVGDSGPNLLPQQIFGKQKEGTGNSLTQYAGSLAEYDVEIHPKTSSGANQQLSAMMREQLEEITISEKARAKKASSKTSKEGKLKNKLDGNRSKDMNFTSDIIIQNDMPEMLVKQLEDMVFVEKTSKSEVAPKPSKFKPRKKPANVTDTLVNSTGTIICSDEFDVVAGKTYSLTYECSSEVTVRSVDRSVDENRSSKKPSNVSKPKSKKKSMHDNCNKALNDTHAGIKVMGSPNGSLLPQVHSEEQDGSLLDMSSSRKVLGKELEDETFSEKKIASLKSSLKTSRSKIGSHSVKWADVEKKGVFIDEKVIPLELAEENTGSFVRLTSAEACAAALTRAAEIVTSGKAEVEDAASEAGIVILPYTQSVQVERKEDEAFQFDQDITKWPKKTMLLDTDMFEVEDAWYDTPPEGFSLNLSPFATMWMALFGWITCSSLAYVYGRDDGSFEDFMEVNGMEYPRKVILRDGQSLEIRQTLDGFISRILPELAKDFRLPTPISTLEKFLGCMIDTMSFTCAIPSLKIRQWHVIVLLFLEALSVRRLPALAVLLMSRDLQLKQVLDAACISIDEYESMRDHILPLGRTWNAASSSVQSSTF</sequence>
<evidence type="ECO:0000259" key="14">
    <source>
        <dbReference type="PROSITE" id="PS51479"/>
    </source>
</evidence>
<evidence type="ECO:0000256" key="12">
    <source>
        <dbReference type="RuleBase" id="RU367080"/>
    </source>
</evidence>
<dbReference type="PROSITE" id="PS51479">
    <property type="entry name" value="ZF_RTR1"/>
    <property type="match status" value="1"/>
</dbReference>
<comment type="caution">
    <text evidence="15">The sequence shown here is derived from an EMBL/GenBank/DDBJ whole genome shotgun (WGS) entry which is preliminary data.</text>
</comment>
<keyword evidence="6 12" id="KW-0862">Zinc</keyword>
<dbReference type="GO" id="GO:0043175">
    <property type="term" value="F:RNA polymerase core enzyme binding"/>
    <property type="evidence" value="ECO:0007669"/>
    <property type="project" value="UniProtKB-UniRule"/>
</dbReference>
<evidence type="ECO:0000256" key="7">
    <source>
        <dbReference type="ARBA" id="ARBA00022912"/>
    </source>
</evidence>
<keyword evidence="3 12" id="KW-0479">Metal-binding</keyword>
<dbReference type="EMBL" id="JADCNM010000011">
    <property type="protein sequence ID" value="KAG0463125.1"/>
    <property type="molecule type" value="Genomic_DNA"/>
</dbReference>
<name>A0A835Q2Q2_VANPL</name>
<keyword evidence="8 12" id="KW-0539">Nucleus</keyword>
<evidence type="ECO:0000256" key="1">
    <source>
        <dbReference type="ARBA" id="ARBA00004123"/>
    </source>
</evidence>
<accession>A0A835Q2Q2</accession>
<keyword evidence="5 12" id="KW-0378">Hydrolase</keyword>
<proteinExistence type="inferred from homology"/>
<feature type="domain" description="RTR1-type" evidence="14">
    <location>
        <begin position="36"/>
        <end position="121"/>
    </location>
</feature>
<dbReference type="Pfam" id="PF04181">
    <property type="entry name" value="RPAP2_Rtr1"/>
    <property type="match status" value="1"/>
</dbReference>
<dbReference type="InterPro" id="IPR007308">
    <property type="entry name" value="Rtr1/RPAP2_dom"/>
</dbReference>
<dbReference type="Proteomes" id="UP000639772">
    <property type="component" value="Chromosome 11"/>
</dbReference>
<dbReference type="EC" id="3.1.3.16" evidence="12"/>
<evidence type="ECO:0000256" key="3">
    <source>
        <dbReference type="ARBA" id="ARBA00022723"/>
    </source>
</evidence>
<evidence type="ECO:0000256" key="10">
    <source>
        <dbReference type="ARBA" id="ARBA00048336"/>
    </source>
</evidence>
<comment type="function">
    <text evidence="12">Putative RNA polymerase II subunit B1 C-terminal domain (CTD) phosphatase involved in RNA polymerase II transcription regulation.</text>
</comment>
<evidence type="ECO:0000313" key="15">
    <source>
        <dbReference type="EMBL" id="KAG0463125.1"/>
    </source>
</evidence>
<evidence type="ECO:0000256" key="6">
    <source>
        <dbReference type="ARBA" id="ARBA00022833"/>
    </source>
</evidence>
<comment type="catalytic activity">
    <reaction evidence="9 12">
        <text>O-phospho-L-seryl-[protein] + H2O = L-seryl-[protein] + phosphate</text>
        <dbReference type="Rhea" id="RHEA:20629"/>
        <dbReference type="Rhea" id="RHEA-COMP:9863"/>
        <dbReference type="Rhea" id="RHEA-COMP:11604"/>
        <dbReference type="ChEBI" id="CHEBI:15377"/>
        <dbReference type="ChEBI" id="CHEBI:29999"/>
        <dbReference type="ChEBI" id="CHEBI:43474"/>
        <dbReference type="ChEBI" id="CHEBI:83421"/>
        <dbReference type="EC" id="3.1.3.16"/>
    </reaction>
</comment>
<dbReference type="GO" id="GO:0005634">
    <property type="term" value="C:nucleus"/>
    <property type="evidence" value="ECO:0007669"/>
    <property type="project" value="UniProtKB-SubCell"/>
</dbReference>
<keyword evidence="7 12" id="KW-0904">Protein phosphatase</keyword>
<feature type="region of interest" description="Disordered" evidence="13">
    <location>
        <begin position="370"/>
        <end position="404"/>
    </location>
</feature>
<dbReference type="InterPro" id="IPR038534">
    <property type="entry name" value="Rtr1/RPAP2_sf"/>
</dbReference>
<dbReference type="OrthoDB" id="2590500at2759"/>
<evidence type="ECO:0000256" key="13">
    <source>
        <dbReference type="SAM" id="MobiDB-lite"/>
    </source>
</evidence>
<feature type="compositionally biased region" description="Basic and acidic residues" evidence="13">
    <location>
        <begin position="371"/>
        <end position="381"/>
    </location>
</feature>
<dbReference type="Gene3D" id="1.25.40.820">
    <property type="match status" value="1"/>
</dbReference>
<comment type="subcellular location">
    <subcellularLocation>
        <location evidence="1 12">Nucleus</location>
    </subcellularLocation>
</comment>